<reference evidence="2 3" key="1">
    <citation type="submission" date="2020-04" db="EMBL/GenBank/DDBJ databases">
        <title>Chryseobacterium sp. RP-3-3 sp. nov., isolated from Jeju soil.</title>
        <authorList>
            <person name="Dahal R.H."/>
        </authorList>
    </citation>
    <scope>NUCLEOTIDE SEQUENCE [LARGE SCALE GENOMIC DNA]</scope>
    <source>
        <strain evidence="2 3">RP-3-3</strain>
    </source>
</reference>
<name>A0A7Y0FT91_9FLAO</name>
<protein>
    <recommendedName>
        <fullName evidence="4">YD repeat-containing protein</fullName>
    </recommendedName>
</protein>
<evidence type="ECO:0000313" key="3">
    <source>
        <dbReference type="Proteomes" id="UP000544054"/>
    </source>
</evidence>
<evidence type="ECO:0008006" key="4">
    <source>
        <dbReference type="Google" id="ProtNLM"/>
    </source>
</evidence>
<evidence type="ECO:0000313" key="2">
    <source>
        <dbReference type="EMBL" id="NML71580.1"/>
    </source>
</evidence>
<keyword evidence="1" id="KW-0732">Signal</keyword>
<proteinExistence type="predicted"/>
<gene>
    <name evidence="2" type="ORF">HHL23_17490</name>
</gene>
<feature type="chain" id="PRO_5031380536" description="YD repeat-containing protein" evidence="1">
    <location>
        <begin position="23"/>
        <end position="536"/>
    </location>
</feature>
<comment type="caution">
    <text evidence="2">The sequence shown here is derived from an EMBL/GenBank/DDBJ whole genome shotgun (WGS) entry which is preliminary data.</text>
</comment>
<organism evidence="2 3">
    <name type="scientific">Chryseobacterium antibioticum</name>
    <dbReference type="NCBI Taxonomy" id="2728847"/>
    <lineage>
        <taxon>Bacteria</taxon>
        <taxon>Pseudomonadati</taxon>
        <taxon>Bacteroidota</taxon>
        <taxon>Flavobacteriia</taxon>
        <taxon>Flavobacteriales</taxon>
        <taxon>Weeksellaceae</taxon>
        <taxon>Chryseobacterium group</taxon>
        <taxon>Chryseobacterium</taxon>
    </lineage>
</organism>
<dbReference type="PROSITE" id="PS51257">
    <property type="entry name" value="PROKAR_LIPOPROTEIN"/>
    <property type="match status" value="1"/>
</dbReference>
<dbReference type="EMBL" id="JABBGI010000026">
    <property type="protein sequence ID" value="NML71580.1"/>
    <property type="molecule type" value="Genomic_DNA"/>
</dbReference>
<dbReference type="Proteomes" id="UP000544054">
    <property type="component" value="Unassembled WGS sequence"/>
</dbReference>
<dbReference type="AlphaFoldDB" id="A0A7Y0FT91"/>
<sequence>MKKIFKLTIISIMILGCSLIYAQINSIDNSTQKKNIVAFPTSANAYAMDKVGKLPVDMFRGKVNINIPFYSVNVDGVNIPISLSYNTGGIKLNEVASIAGLGWALNIPNSINQNIVDKDDKSSSMYTKNINTVFSNIINVGMYDNDVRQIVDDHYEGIYDTRPDLFNYSLPLGGGSFIFNNDTGHTIPHQDLLITATNNKKSIKIVSTDGAIYFLSTKNFTMANSGVPGDTGSFSQTLYQIDSIRTVNNKKILFEYAKSYVYEEKSITEKVNIDITKNVMTDVNLPLSLPDYERYMGVVSNMEQLITKITFPDGAVYFNYSNDGLPFSDGTSIRKDIAGNGVALRQVLVKDKYGKIIKNYHLNFSYFTSNIGTDFQNHRLKLLNVYDDLQNNYHKFYYNESIPFPARNSNNDDYWGYINSTMYDEGSHNIPNQVYTDYISAGENIAVNPGYTRDRNTNPAYTQIGILNKIEYPTGGSKNLYYENANKFFNKTNYQWDIWIILLWSLVHRQAQEDLPTISETSIRLLLFRKVSLMEN</sequence>
<accession>A0A7Y0FT91</accession>
<feature type="signal peptide" evidence="1">
    <location>
        <begin position="1"/>
        <end position="22"/>
    </location>
</feature>
<keyword evidence="3" id="KW-1185">Reference proteome</keyword>
<evidence type="ECO:0000256" key="1">
    <source>
        <dbReference type="SAM" id="SignalP"/>
    </source>
</evidence>